<organism evidence="1 2">
    <name type="scientific">Clunio marinus</name>
    <dbReference type="NCBI Taxonomy" id="568069"/>
    <lineage>
        <taxon>Eukaryota</taxon>
        <taxon>Metazoa</taxon>
        <taxon>Ecdysozoa</taxon>
        <taxon>Arthropoda</taxon>
        <taxon>Hexapoda</taxon>
        <taxon>Insecta</taxon>
        <taxon>Pterygota</taxon>
        <taxon>Neoptera</taxon>
        <taxon>Endopterygota</taxon>
        <taxon>Diptera</taxon>
        <taxon>Nematocera</taxon>
        <taxon>Chironomoidea</taxon>
        <taxon>Chironomidae</taxon>
        <taxon>Clunio</taxon>
    </lineage>
</organism>
<feature type="non-terminal residue" evidence="1">
    <location>
        <position position="1"/>
    </location>
</feature>
<evidence type="ECO:0000313" key="2">
    <source>
        <dbReference type="Proteomes" id="UP000183832"/>
    </source>
</evidence>
<accession>A0A1J1ISD3</accession>
<dbReference type="AlphaFoldDB" id="A0A1J1ISD3"/>
<dbReference type="PANTHER" id="PTHR21112:SF0">
    <property type="entry name" value="CHEMOSENSORY PROTEIN A 29A-RELATED"/>
    <property type="match status" value="1"/>
</dbReference>
<proteinExistence type="predicted"/>
<dbReference type="OrthoDB" id="7925769at2759"/>
<protein>
    <submittedName>
        <fullName evidence="1">CLUMA_CG016260, isoform A</fullName>
    </submittedName>
</protein>
<keyword evidence="2" id="KW-1185">Reference proteome</keyword>
<gene>
    <name evidence="1" type="ORF">CLUMA_CG016260</name>
</gene>
<dbReference type="EMBL" id="CVRI01000059">
    <property type="protein sequence ID" value="CRL03056.1"/>
    <property type="molecule type" value="Genomic_DNA"/>
</dbReference>
<dbReference type="PANTHER" id="PTHR21112">
    <property type="entry name" value="CHEMOSENSORY PROTEIN A 29A-RELATED"/>
    <property type="match status" value="1"/>
</dbReference>
<reference evidence="1 2" key="1">
    <citation type="submission" date="2015-04" db="EMBL/GenBank/DDBJ databases">
        <authorList>
            <person name="Syromyatnikov M.Y."/>
            <person name="Popov V.N."/>
        </authorList>
    </citation>
    <scope>NUCLEOTIDE SEQUENCE [LARGE SCALE GENOMIC DNA]</scope>
</reference>
<evidence type="ECO:0000313" key="1">
    <source>
        <dbReference type="EMBL" id="CRL03056.1"/>
    </source>
</evidence>
<name>A0A1J1ISD3_9DIPT</name>
<dbReference type="Proteomes" id="UP000183832">
    <property type="component" value="Unassembled WGS sequence"/>
</dbReference>
<sequence length="172" mass="19676">SAYYDVIFERIETVPGDDGQSALDARTVRVKKFNRTTYVINGGWIVRKPLGKNTTTNMSGFYFDGGEYKIFFSKVFDFCEFRTFPGHKEILEDFEAHTTNPVPPEVCPHPAMDKEVVNYALKEEHLNFIPPGLPGEQWRMNVKLGEDGVDWGGVNIYIVLKKYKIFPKKGDT</sequence>